<keyword evidence="1" id="KW-0812">Transmembrane</keyword>
<dbReference type="Proteomes" id="UP000321734">
    <property type="component" value="Unassembled WGS sequence"/>
</dbReference>
<feature type="transmembrane region" description="Helical" evidence="1">
    <location>
        <begin position="398"/>
        <end position="419"/>
    </location>
</feature>
<feature type="transmembrane region" description="Helical" evidence="1">
    <location>
        <begin position="50"/>
        <end position="69"/>
    </location>
</feature>
<dbReference type="RefSeq" id="WP_146892435.1">
    <property type="nucleotide sequence ID" value="NZ_VORX01000003.1"/>
</dbReference>
<gene>
    <name evidence="2" type="ORF">ES711_08095</name>
</gene>
<feature type="transmembrane region" description="Helical" evidence="1">
    <location>
        <begin position="131"/>
        <end position="152"/>
    </location>
</feature>
<accession>A0A5C7AIP6</accession>
<protein>
    <recommendedName>
        <fullName evidence="4">O-antigen ligase family protein</fullName>
    </recommendedName>
</protein>
<evidence type="ECO:0000313" key="3">
    <source>
        <dbReference type="Proteomes" id="UP000321734"/>
    </source>
</evidence>
<evidence type="ECO:0000313" key="2">
    <source>
        <dbReference type="EMBL" id="TXE08458.1"/>
    </source>
</evidence>
<proteinExistence type="predicted"/>
<dbReference type="EMBL" id="VORX01000003">
    <property type="protein sequence ID" value="TXE08458.1"/>
    <property type="molecule type" value="Genomic_DNA"/>
</dbReference>
<dbReference type="InterPro" id="IPR051533">
    <property type="entry name" value="WaaL-like"/>
</dbReference>
<keyword evidence="1" id="KW-1133">Transmembrane helix</keyword>
<feature type="transmembrane region" description="Helical" evidence="1">
    <location>
        <begin position="295"/>
        <end position="318"/>
    </location>
</feature>
<keyword evidence="3" id="KW-1185">Reference proteome</keyword>
<evidence type="ECO:0000256" key="1">
    <source>
        <dbReference type="SAM" id="Phobius"/>
    </source>
</evidence>
<feature type="transmembrane region" description="Helical" evidence="1">
    <location>
        <begin position="26"/>
        <end position="44"/>
    </location>
</feature>
<keyword evidence="1" id="KW-0472">Membrane</keyword>
<feature type="transmembrane region" description="Helical" evidence="1">
    <location>
        <begin position="6"/>
        <end position="21"/>
    </location>
</feature>
<dbReference type="AlphaFoldDB" id="A0A5C7AIP6"/>
<feature type="transmembrane region" description="Helical" evidence="1">
    <location>
        <begin position="164"/>
        <end position="187"/>
    </location>
</feature>
<evidence type="ECO:0008006" key="4">
    <source>
        <dbReference type="Google" id="ProtNLM"/>
    </source>
</evidence>
<reference evidence="2 3" key="1">
    <citation type="submission" date="2019-08" db="EMBL/GenBank/DDBJ databases">
        <title>Genome sequence of Gelidibacter salicanalis IC162T.</title>
        <authorList>
            <person name="Bowman J.P."/>
        </authorList>
    </citation>
    <scope>NUCLEOTIDE SEQUENCE [LARGE SCALE GENOMIC DNA]</scope>
    <source>
        <strain evidence="2 3">IC162</strain>
    </source>
</reference>
<feature type="transmembrane region" description="Helical" evidence="1">
    <location>
        <begin position="358"/>
        <end position="378"/>
    </location>
</feature>
<dbReference type="PANTHER" id="PTHR37422:SF13">
    <property type="entry name" value="LIPOPOLYSACCHARIDE BIOSYNTHESIS PROTEIN PA4999-RELATED"/>
    <property type="match status" value="1"/>
</dbReference>
<dbReference type="OrthoDB" id="1491614at2"/>
<name>A0A5C7AIP6_9FLAO</name>
<sequence length="446" mass="51607">MDINWYGFSLVICSLIWVGLYKKVRFVELFVFFIPFNSTAVLYIKGTPVSLPLVLFCFAFSSFLLKSILNSRISYPKASRISIRWLLVIGLVVVLSEIMPFIINGSYKVLDRYNSLVFYAKEIPLVPNIQWITQMLYFIIGLLVVFLITVSYKTMLEIKTFLKFFISGIIFMICWGWFEIFCFFIDVDYPYYIFDHIGMSKQGSLIGDYGFPRMISVTFEASYLAQLLIPAIPFFYWSAQEHQKIVFSTLFNKIFYIISTLTLIVAQTSTGILGFLITTGLLLKNRMQRFSKRIRILLVLLFIILCVIALFFAIIIVLEKSNEYSGIERLKTVTLGFKYFLDYPLLGLGWGVFPTYDLLINLLANFGLLGTIPFLILLRNIYYRFLKLIKLNDKNKHIYKAGLESFILILVVSQLSGFIYHSQYFWMYLGLAISISSISSDKLAVK</sequence>
<feature type="transmembrane region" description="Helical" evidence="1">
    <location>
        <begin position="81"/>
        <end position="103"/>
    </location>
</feature>
<comment type="caution">
    <text evidence="2">The sequence shown here is derived from an EMBL/GenBank/DDBJ whole genome shotgun (WGS) entry which is preliminary data.</text>
</comment>
<organism evidence="2 3">
    <name type="scientific">Gelidibacter salicanalis</name>
    <dbReference type="NCBI Taxonomy" id="291193"/>
    <lineage>
        <taxon>Bacteria</taxon>
        <taxon>Pseudomonadati</taxon>
        <taxon>Bacteroidota</taxon>
        <taxon>Flavobacteriia</taxon>
        <taxon>Flavobacteriales</taxon>
        <taxon>Flavobacteriaceae</taxon>
        <taxon>Gelidibacter</taxon>
    </lineage>
</organism>
<feature type="transmembrane region" description="Helical" evidence="1">
    <location>
        <begin position="254"/>
        <end position="283"/>
    </location>
</feature>
<dbReference type="PANTHER" id="PTHR37422">
    <property type="entry name" value="TEICHURONIC ACID BIOSYNTHESIS PROTEIN TUAE"/>
    <property type="match status" value="1"/>
</dbReference>